<accession>A0A8J6JAG1</accession>
<evidence type="ECO:0000259" key="6">
    <source>
        <dbReference type="Pfam" id="PF00849"/>
    </source>
</evidence>
<evidence type="ECO:0000256" key="4">
    <source>
        <dbReference type="PIRSR" id="PIRSR606225-1"/>
    </source>
</evidence>
<name>A0A8J6JAG1_9FIRM</name>
<evidence type="ECO:0000256" key="5">
    <source>
        <dbReference type="RuleBase" id="RU362028"/>
    </source>
</evidence>
<evidence type="ECO:0000256" key="3">
    <source>
        <dbReference type="ARBA" id="ARBA00023235"/>
    </source>
</evidence>
<dbReference type="InterPro" id="IPR020103">
    <property type="entry name" value="PsdUridine_synth_cat_dom_sf"/>
</dbReference>
<dbReference type="PROSITE" id="PS01129">
    <property type="entry name" value="PSI_RLU"/>
    <property type="match status" value="1"/>
</dbReference>
<feature type="domain" description="Pseudouridine synthase RsuA/RluA-like" evidence="6">
    <location>
        <begin position="95"/>
        <end position="245"/>
    </location>
</feature>
<dbReference type="GO" id="GO:0140098">
    <property type="term" value="F:catalytic activity, acting on RNA"/>
    <property type="evidence" value="ECO:0007669"/>
    <property type="project" value="UniProtKB-ARBA"/>
</dbReference>
<dbReference type="CDD" id="cd02869">
    <property type="entry name" value="PseudoU_synth_RluA_like"/>
    <property type="match status" value="1"/>
</dbReference>
<gene>
    <name evidence="7" type="ORF">H8S11_08800</name>
</gene>
<dbReference type="InterPro" id="IPR006145">
    <property type="entry name" value="PsdUridine_synth_RsuA/RluA"/>
</dbReference>
<organism evidence="7 8">
    <name type="scientific">Flintibacter hominis</name>
    <dbReference type="NCBI Taxonomy" id="2763048"/>
    <lineage>
        <taxon>Bacteria</taxon>
        <taxon>Bacillati</taxon>
        <taxon>Bacillota</taxon>
        <taxon>Clostridia</taxon>
        <taxon>Eubacteriales</taxon>
        <taxon>Flintibacter</taxon>
    </lineage>
</organism>
<comment type="function">
    <text evidence="5">Responsible for synthesis of pseudouridine from uracil.</text>
</comment>
<evidence type="ECO:0000313" key="7">
    <source>
        <dbReference type="EMBL" id="MBC5722908.1"/>
    </source>
</evidence>
<evidence type="ECO:0000256" key="2">
    <source>
        <dbReference type="ARBA" id="ARBA00010876"/>
    </source>
</evidence>
<proteinExistence type="inferred from homology"/>
<sequence>MDQKAVSRRLELSISPELEGSKVDTILKKRLGLSGTVVRRIKWWPDGILLDGQRVQTDARPQVGQLLSVRLDDLERRSGIVPAPGPLDLVYEDEDLIVVNKAPGVPVHPGPGHYNDTLGNFLLWHYDLEGDSADFHPVHRLDRGTSGLLVAAKHPHAQEILKRQLHTEGFRRTYLAVCEGRPEPPSGLISAPLGPKDGSLVEQMVRPDGKPARTRYRVLSAHSGRSLLRLELDTGRTHQIRVHMAYLGHPLTGDFLYGREDRTLISRPALHSAELSFLHPLTGRLLSFSRPMPGDMAALLSD</sequence>
<dbReference type="PANTHER" id="PTHR21600:SF44">
    <property type="entry name" value="RIBOSOMAL LARGE SUBUNIT PSEUDOURIDINE SYNTHASE D"/>
    <property type="match status" value="1"/>
</dbReference>
<dbReference type="InterPro" id="IPR006224">
    <property type="entry name" value="PsdUridine_synth_RluA-like_CS"/>
</dbReference>
<feature type="active site" evidence="4">
    <location>
        <position position="142"/>
    </location>
</feature>
<dbReference type="EMBL" id="JACOPO010000005">
    <property type="protein sequence ID" value="MBC5722908.1"/>
    <property type="molecule type" value="Genomic_DNA"/>
</dbReference>
<reference evidence="7" key="1">
    <citation type="submission" date="2020-08" db="EMBL/GenBank/DDBJ databases">
        <title>Genome public.</title>
        <authorList>
            <person name="Liu C."/>
            <person name="Sun Q."/>
        </authorList>
    </citation>
    <scope>NUCLEOTIDE SEQUENCE</scope>
    <source>
        <strain evidence="7">NSJ-23</strain>
    </source>
</reference>
<evidence type="ECO:0000313" key="8">
    <source>
        <dbReference type="Proteomes" id="UP000628736"/>
    </source>
</evidence>
<dbReference type="InterPro" id="IPR050188">
    <property type="entry name" value="RluA_PseudoU_synthase"/>
</dbReference>
<evidence type="ECO:0000256" key="1">
    <source>
        <dbReference type="ARBA" id="ARBA00000073"/>
    </source>
</evidence>
<comment type="similarity">
    <text evidence="2 5">Belongs to the pseudouridine synthase RluA family.</text>
</comment>
<keyword evidence="3 5" id="KW-0413">Isomerase</keyword>
<dbReference type="AlphaFoldDB" id="A0A8J6JAG1"/>
<dbReference type="Gene3D" id="3.30.2350.10">
    <property type="entry name" value="Pseudouridine synthase"/>
    <property type="match status" value="1"/>
</dbReference>
<dbReference type="GO" id="GO:0009982">
    <property type="term" value="F:pseudouridine synthase activity"/>
    <property type="evidence" value="ECO:0007669"/>
    <property type="project" value="InterPro"/>
</dbReference>
<dbReference type="Pfam" id="PF00849">
    <property type="entry name" value="PseudoU_synth_2"/>
    <property type="match status" value="1"/>
</dbReference>
<dbReference type="GO" id="GO:0000455">
    <property type="term" value="P:enzyme-directed rRNA pseudouridine synthesis"/>
    <property type="evidence" value="ECO:0007669"/>
    <property type="project" value="TreeGrafter"/>
</dbReference>
<protein>
    <recommendedName>
        <fullName evidence="5">Pseudouridine synthase</fullName>
        <ecNumber evidence="5">5.4.99.-</ecNumber>
    </recommendedName>
</protein>
<dbReference type="SUPFAM" id="SSF55120">
    <property type="entry name" value="Pseudouridine synthase"/>
    <property type="match status" value="1"/>
</dbReference>
<dbReference type="PANTHER" id="PTHR21600">
    <property type="entry name" value="MITOCHONDRIAL RNA PSEUDOURIDINE SYNTHASE"/>
    <property type="match status" value="1"/>
</dbReference>
<keyword evidence="8" id="KW-1185">Reference proteome</keyword>
<dbReference type="Proteomes" id="UP000628736">
    <property type="component" value="Unassembled WGS sequence"/>
</dbReference>
<comment type="catalytic activity">
    <reaction evidence="1 5">
        <text>a uridine in RNA = a pseudouridine in RNA</text>
        <dbReference type="Rhea" id="RHEA:48348"/>
        <dbReference type="Rhea" id="RHEA-COMP:12068"/>
        <dbReference type="Rhea" id="RHEA-COMP:12069"/>
        <dbReference type="ChEBI" id="CHEBI:65314"/>
        <dbReference type="ChEBI" id="CHEBI:65315"/>
    </reaction>
</comment>
<dbReference type="NCBIfam" id="TIGR00005">
    <property type="entry name" value="rluA_subfam"/>
    <property type="match status" value="1"/>
</dbReference>
<dbReference type="InterPro" id="IPR006225">
    <property type="entry name" value="PsdUridine_synth_RluC/D"/>
</dbReference>
<comment type="caution">
    <text evidence="7">The sequence shown here is derived from an EMBL/GenBank/DDBJ whole genome shotgun (WGS) entry which is preliminary data.</text>
</comment>
<dbReference type="GO" id="GO:0003723">
    <property type="term" value="F:RNA binding"/>
    <property type="evidence" value="ECO:0007669"/>
    <property type="project" value="InterPro"/>
</dbReference>
<dbReference type="EC" id="5.4.99.-" evidence="5"/>